<feature type="chain" id="PRO_5002209286" evidence="6">
    <location>
        <begin position="20"/>
        <end position="230"/>
    </location>
</feature>
<feature type="signal peptide" evidence="6">
    <location>
        <begin position="1"/>
        <end position="19"/>
    </location>
</feature>
<dbReference type="Pfam" id="PF03227">
    <property type="entry name" value="GILT"/>
    <property type="match status" value="1"/>
</dbReference>
<protein>
    <submittedName>
        <fullName evidence="7">Uncharacterized protein</fullName>
    </submittedName>
</protein>
<dbReference type="GO" id="GO:0016671">
    <property type="term" value="F:oxidoreductase activity, acting on a sulfur group of donors, disulfide as acceptor"/>
    <property type="evidence" value="ECO:0007669"/>
    <property type="project" value="InterPro"/>
</dbReference>
<dbReference type="Proteomes" id="UP000054538">
    <property type="component" value="Unassembled WGS sequence"/>
</dbReference>
<reference evidence="7 8" key="1">
    <citation type="submission" date="2014-04" db="EMBL/GenBank/DDBJ databases">
        <authorList>
            <consortium name="DOE Joint Genome Institute"/>
            <person name="Kuo A."/>
            <person name="Kohler A."/>
            <person name="Jargeat P."/>
            <person name="Nagy L.G."/>
            <person name="Floudas D."/>
            <person name="Copeland A."/>
            <person name="Barry K.W."/>
            <person name="Cichocki N."/>
            <person name="Veneault-Fourrey C."/>
            <person name="LaButti K."/>
            <person name="Lindquist E.A."/>
            <person name="Lipzen A."/>
            <person name="Lundell T."/>
            <person name="Morin E."/>
            <person name="Murat C."/>
            <person name="Sun H."/>
            <person name="Tunlid A."/>
            <person name="Henrissat B."/>
            <person name="Grigoriev I.V."/>
            <person name="Hibbett D.S."/>
            <person name="Martin F."/>
            <person name="Nordberg H.P."/>
            <person name="Cantor M.N."/>
            <person name="Hua S.X."/>
        </authorList>
    </citation>
    <scope>NUCLEOTIDE SEQUENCE [LARGE SCALE GENOMIC DNA]</scope>
    <source>
        <strain evidence="7 8">Ve08.2h10</strain>
    </source>
</reference>
<keyword evidence="5" id="KW-0325">Glycoprotein</keyword>
<evidence type="ECO:0000256" key="6">
    <source>
        <dbReference type="SAM" id="SignalP"/>
    </source>
</evidence>
<name>A0A0D0E1V8_9AGAM</name>
<dbReference type="HOGENOM" id="CLU_072148_2_1_1"/>
<dbReference type="OrthoDB" id="958254at2759"/>
<comment type="subcellular location">
    <subcellularLocation>
        <location evidence="1">Secreted</location>
    </subcellularLocation>
</comment>
<keyword evidence="8" id="KW-1185">Reference proteome</keyword>
<sequence length="230" mass="25240">MTMLPAALALLSLCAIVHAVSHPLNVQDNSQIIVVDDVKVPVVLGVMSRCPDAILCETVWDRVLQRVGDKVDISLSFIATPNASDPTYGLTCMHGAEECAGNVHELCVAKYHPTSEWWPFLQCQNFHGRDQIGLPDTAVSCATTAGFEWENDQASECTGENGQGQEGIKLLQESVKNSIQMGIQKSCTIIINGKQVCIRDGTWYECEGGHTPTDFIRQINEEHRRLNSAD</sequence>
<organism evidence="7 8">
    <name type="scientific">Paxillus rubicundulus Ve08.2h10</name>
    <dbReference type="NCBI Taxonomy" id="930991"/>
    <lineage>
        <taxon>Eukaryota</taxon>
        <taxon>Fungi</taxon>
        <taxon>Dikarya</taxon>
        <taxon>Basidiomycota</taxon>
        <taxon>Agaricomycotina</taxon>
        <taxon>Agaricomycetes</taxon>
        <taxon>Agaricomycetidae</taxon>
        <taxon>Boletales</taxon>
        <taxon>Paxilineae</taxon>
        <taxon>Paxillaceae</taxon>
        <taxon>Paxillus</taxon>
    </lineage>
</organism>
<keyword evidence="3" id="KW-0964">Secreted</keyword>
<dbReference type="GO" id="GO:0005576">
    <property type="term" value="C:extracellular region"/>
    <property type="evidence" value="ECO:0007669"/>
    <property type="project" value="UniProtKB-SubCell"/>
</dbReference>
<accession>A0A0D0E1V8</accession>
<comment type="similarity">
    <text evidence="2">Belongs to the GILT family.</text>
</comment>
<keyword evidence="4 6" id="KW-0732">Signal</keyword>
<evidence type="ECO:0000313" key="8">
    <source>
        <dbReference type="Proteomes" id="UP000054538"/>
    </source>
</evidence>
<evidence type="ECO:0000313" key="7">
    <source>
        <dbReference type="EMBL" id="KIK97866.1"/>
    </source>
</evidence>
<evidence type="ECO:0000256" key="3">
    <source>
        <dbReference type="ARBA" id="ARBA00022525"/>
    </source>
</evidence>
<proteinExistence type="inferred from homology"/>
<gene>
    <name evidence="7" type="ORF">PAXRUDRAFT_824494</name>
</gene>
<dbReference type="InterPro" id="IPR004911">
    <property type="entry name" value="Interferon-induced_GILT"/>
</dbReference>
<dbReference type="EMBL" id="KN824917">
    <property type="protein sequence ID" value="KIK97866.1"/>
    <property type="molecule type" value="Genomic_DNA"/>
</dbReference>
<dbReference type="STRING" id="930991.A0A0D0E1V8"/>
<evidence type="ECO:0000256" key="5">
    <source>
        <dbReference type="ARBA" id="ARBA00023180"/>
    </source>
</evidence>
<dbReference type="AlphaFoldDB" id="A0A0D0E1V8"/>
<evidence type="ECO:0000256" key="1">
    <source>
        <dbReference type="ARBA" id="ARBA00004613"/>
    </source>
</evidence>
<dbReference type="PANTHER" id="PTHR13234">
    <property type="entry name" value="GAMMA-INTERFERON INDUCIBLE LYSOSOMAL THIOL REDUCTASE GILT"/>
    <property type="match status" value="1"/>
</dbReference>
<evidence type="ECO:0000256" key="2">
    <source>
        <dbReference type="ARBA" id="ARBA00005679"/>
    </source>
</evidence>
<reference evidence="8" key="2">
    <citation type="submission" date="2015-01" db="EMBL/GenBank/DDBJ databases">
        <title>Evolutionary Origins and Diversification of the Mycorrhizal Mutualists.</title>
        <authorList>
            <consortium name="DOE Joint Genome Institute"/>
            <consortium name="Mycorrhizal Genomics Consortium"/>
            <person name="Kohler A."/>
            <person name="Kuo A."/>
            <person name="Nagy L.G."/>
            <person name="Floudas D."/>
            <person name="Copeland A."/>
            <person name="Barry K.W."/>
            <person name="Cichocki N."/>
            <person name="Veneault-Fourrey C."/>
            <person name="LaButti K."/>
            <person name="Lindquist E.A."/>
            <person name="Lipzen A."/>
            <person name="Lundell T."/>
            <person name="Morin E."/>
            <person name="Murat C."/>
            <person name="Riley R."/>
            <person name="Ohm R."/>
            <person name="Sun H."/>
            <person name="Tunlid A."/>
            <person name="Henrissat B."/>
            <person name="Grigoriev I.V."/>
            <person name="Hibbett D.S."/>
            <person name="Martin F."/>
        </authorList>
    </citation>
    <scope>NUCLEOTIDE SEQUENCE [LARGE SCALE GENOMIC DNA]</scope>
    <source>
        <strain evidence="8">Ve08.2h10</strain>
    </source>
</reference>
<evidence type="ECO:0000256" key="4">
    <source>
        <dbReference type="ARBA" id="ARBA00022729"/>
    </source>
</evidence>
<dbReference type="InParanoid" id="A0A0D0E1V8"/>
<dbReference type="PANTHER" id="PTHR13234:SF8">
    <property type="entry name" value="GAMMA-INTERFERON-INDUCIBLE LYSOSOMAL THIOL REDUCTASE"/>
    <property type="match status" value="1"/>
</dbReference>